<name>A0AAD1ZA13_9LAMI</name>
<accession>A0AAD1ZA13</accession>
<feature type="region of interest" description="Disordered" evidence="1">
    <location>
        <begin position="1"/>
        <end position="27"/>
    </location>
</feature>
<dbReference type="AlphaFoldDB" id="A0AAD1ZA13"/>
<feature type="region of interest" description="Disordered" evidence="1">
    <location>
        <begin position="106"/>
        <end position="125"/>
    </location>
</feature>
<sequence length="147" mass="16456">MAGFSPKSQNSGSGENIGNDVERPDLANQANPCSVLFQEWSFEDFTDTLLSKETENEFEELELLNKPSPKRLDDGSTEEIVEIEPEKPDKDEVLETFYKFFRLSDEENDSEGSKIESSSQEENKKVSVEYYESNPGDSVVGVVVSGN</sequence>
<evidence type="ECO:0000313" key="2">
    <source>
        <dbReference type="EMBL" id="CAI9763935.1"/>
    </source>
</evidence>
<organism evidence="2 3">
    <name type="scientific">Fraxinus pennsylvanica</name>
    <dbReference type="NCBI Taxonomy" id="56036"/>
    <lineage>
        <taxon>Eukaryota</taxon>
        <taxon>Viridiplantae</taxon>
        <taxon>Streptophyta</taxon>
        <taxon>Embryophyta</taxon>
        <taxon>Tracheophyta</taxon>
        <taxon>Spermatophyta</taxon>
        <taxon>Magnoliopsida</taxon>
        <taxon>eudicotyledons</taxon>
        <taxon>Gunneridae</taxon>
        <taxon>Pentapetalae</taxon>
        <taxon>asterids</taxon>
        <taxon>lamiids</taxon>
        <taxon>Lamiales</taxon>
        <taxon>Oleaceae</taxon>
        <taxon>Oleeae</taxon>
        <taxon>Fraxinus</taxon>
    </lineage>
</organism>
<reference evidence="2" key="1">
    <citation type="submission" date="2023-05" db="EMBL/GenBank/DDBJ databases">
        <authorList>
            <person name="Huff M."/>
        </authorList>
    </citation>
    <scope>NUCLEOTIDE SEQUENCE</scope>
</reference>
<dbReference type="Proteomes" id="UP000834106">
    <property type="component" value="Chromosome 6"/>
</dbReference>
<protein>
    <submittedName>
        <fullName evidence="2">Uncharacterized protein</fullName>
    </submittedName>
</protein>
<evidence type="ECO:0000256" key="1">
    <source>
        <dbReference type="SAM" id="MobiDB-lite"/>
    </source>
</evidence>
<feature type="compositionally biased region" description="Polar residues" evidence="1">
    <location>
        <begin position="1"/>
        <end position="16"/>
    </location>
</feature>
<gene>
    <name evidence="2" type="ORF">FPE_LOCUS11365</name>
</gene>
<proteinExistence type="predicted"/>
<keyword evidence="3" id="KW-1185">Reference proteome</keyword>
<dbReference type="EMBL" id="OU503041">
    <property type="protein sequence ID" value="CAI9763935.1"/>
    <property type="molecule type" value="Genomic_DNA"/>
</dbReference>
<evidence type="ECO:0000313" key="3">
    <source>
        <dbReference type="Proteomes" id="UP000834106"/>
    </source>
</evidence>